<organism evidence="3 4">
    <name type="scientific">Panagrellus redivivus</name>
    <name type="common">Microworm</name>
    <dbReference type="NCBI Taxonomy" id="6233"/>
    <lineage>
        <taxon>Eukaryota</taxon>
        <taxon>Metazoa</taxon>
        <taxon>Ecdysozoa</taxon>
        <taxon>Nematoda</taxon>
        <taxon>Chromadorea</taxon>
        <taxon>Rhabditida</taxon>
        <taxon>Tylenchina</taxon>
        <taxon>Panagrolaimomorpha</taxon>
        <taxon>Panagrolaimoidea</taxon>
        <taxon>Panagrolaimidae</taxon>
        <taxon>Panagrellus</taxon>
    </lineage>
</organism>
<evidence type="ECO:0000256" key="1">
    <source>
        <dbReference type="SAM" id="Phobius"/>
    </source>
</evidence>
<evidence type="ECO:0000313" key="3">
    <source>
        <dbReference type="Proteomes" id="UP000492821"/>
    </source>
</evidence>
<feature type="signal peptide" evidence="2">
    <location>
        <begin position="1"/>
        <end position="17"/>
    </location>
</feature>
<sequence>MNFKLILFALLIQTAVSEIIENDGFGTKTTRLIMFIAIGVGVILCIFGSIGGFFIYKCVTRQKSPKMVDITADETLSDTP</sequence>
<proteinExistence type="predicted"/>
<evidence type="ECO:0000313" key="4">
    <source>
        <dbReference type="WBParaSite" id="Pan_g759.t1"/>
    </source>
</evidence>
<evidence type="ECO:0000256" key="2">
    <source>
        <dbReference type="SAM" id="SignalP"/>
    </source>
</evidence>
<dbReference type="AlphaFoldDB" id="A0A7E5A0N4"/>
<reference evidence="4" key="2">
    <citation type="submission" date="2020-10" db="UniProtKB">
        <authorList>
            <consortium name="WormBaseParasite"/>
        </authorList>
    </citation>
    <scope>IDENTIFICATION</scope>
</reference>
<keyword evidence="2" id="KW-0732">Signal</keyword>
<keyword evidence="1" id="KW-1133">Transmembrane helix</keyword>
<protein>
    <submittedName>
        <fullName evidence="4">Uncharacterized protein</fullName>
    </submittedName>
</protein>
<dbReference type="Proteomes" id="UP000492821">
    <property type="component" value="Unassembled WGS sequence"/>
</dbReference>
<name>A0A7E5A0N4_PANRE</name>
<reference evidence="3" key="1">
    <citation type="journal article" date="2013" name="Genetics">
        <title>The draft genome and transcriptome of Panagrellus redivivus are shaped by the harsh demands of a free-living lifestyle.</title>
        <authorList>
            <person name="Srinivasan J."/>
            <person name="Dillman A.R."/>
            <person name="Macchietto M.G."/>
            <person name="Heikkinen L."/>
            <person name="Lakso M."/>
            <person name="Fracchia K.M."/>
            <person name="Antoshechkin I."/>
            <person name="Mortazavi A."/>
            <person name="Wong G."/>
            <person name="Sternberg P.W."/>
        </authorList>
    </citation>
    <scope>NUCLEOTIDE SEQUENCE [LARGE SCALE GENOMIC DNA]</scope>
    <source>
        <strain evidence="3">MT8872</strain>
    </source>
</reference>
<keyword evidence="3" id="KW-1185">Reference proteome</keyword>
<accession>A0A7E5A0N4</accession>
<feature type="transmembrane region" description="Helical" evidence="1">
    <location>
        <begin position="33"/>
        <end position="56"/>
    </location>
</feature>
<keyword evidence="1" id="KW-0812">Transmembrane</keyword>
<keyword evidence="1" id="KW-0472">Membrane</keyword>
<feature type="chain" id="PRO_5028992277" evidence="2">
    <location>
        <begin position="18"/>
        <end position="80"/>
    </location>
</feature>
<dbReference type="WBParaSite" id="Pan_g759.t1">
    <property type="protein sequence ID" value="Pan_g759.t1"/>
    <property type="gene ID" value="Pan_g759"/>
</dbReference>